<dbReference type="CDD" id="cd07114">
    <property type="entry name" value="ALDH_DhaS"/>
    <property type="match status" value="1"/>
</dbReference>
<evidence type="ECO:0000313" key="6">
    <source>
        <dbReference type="Proteomes" id="UP000626210"/>
    </source>
</evidence>
<accession>A0ABQ3GEI5</accession>
<evidence type="ECO:0000256" key="1">
    <source>
        <dbReference type="ARBA" id="ARBA00023002"/>
    </source>
</evidence>
<gene>
    <name evidence="5" type="ORF">GCM10007320_60920</name>
</gene>
<evidence type="ECO:0000259" key="4">
    <source>
        <dbReference type="Pfam" id="PF00171"/>
    </source>
</evidence>
<dbReference type="SUPFAM" id="SSF53720">
    <property type="entry name" value="ALDH-like"/>
    <property type="match status" value="1"/>
</dbReference>
<protein>
    <submittedName>
        <fullName evidence="5">Aldehyde dehydrogenase</fullName>
    </submittedName>
</protein>
<dbReference type="InterPro" id="IPR016160">
    <property type="entry name" value="Ald_DH_CS_CYS"/>
</dbReference>
<dbReference type="Gene3D" id="3.40.309.10">
    <property type="entry name" value="Aldehyde Dehydrogenase, Chain A, domain 2"/>
    <property type="match status" value="1"/>
</dbReference>
<evidence type="ECO:0000256" key="3">
    <source>
        <dbReference type="RuleBase" id="RU003345"/>
    </source>
</evidence>
<evidence type="ECO:0000256" key="2">
    <source>
        <dbReference type="PROSITE-ProRule" id="PRU10007"/>
    </source>
</evidence>
<comment type="caution">
    <text evidence="5">The sequence shown here is derived from an EMBL/GenBank/DDBJ whole genome shotgun (WGS) entry which is preliminary data.</text>
</comment>
<dbReference type="PROSITE" id="PS00687">
    <property type="entry name" value="ALDEHYDE_DEHYDR_GLU"/>
    <property type="match status" value="1"/>
</dbReference>
<evidence type="ECO:0000313" key="5">
    <source>
        <dbReference type="EMBL" id="GHD02042.1"/>
    </source>
</evidence>
<dbReference type="PROSITE" id="PS00070">
    <property type="entry name" value="ALDEHYDE_DEHYDR_CYS"/>
    <property type="match status" value="1"/>
</dbReference>
<sequence>MSQSTSLPNHEMGARSYGLHIAGEAVAAEPGRTFESFNPTTGRRWGDFAIAGADQVDRAVTAAAKAFRGPWSRMSATERGRLLMRWGDAIAENAMHIGALEATQNGKLASEMQTQARIVRDWLCYFGGMADKIEGAVIPVAQTSVLNYTLKEPLGVVAVIVPWNSPTLLMIESAAPALAAGNTIVVKPSEVTSASAIEIARLAESVGIPPGVLNVVTGLRETGEALVGHPQVRKISFIGSTDVGRAIAAEAGRKLVPCTLELGGKSPNIVFEDADIDRAEIGVLAGIFAAAGQTCVAGSRAYIHRRIYDELVSRLVRRAGRIAVGDPLAQATQMGPVASKAQLDKDQAIVREAVAAGASVLCGGERLAVPGFDGGYFFAPTILGGADAANPVICKEVFGPVLAVMPFEDDDEVLALANDSEFGLAAGVWTKDFRRAHLMARRLEAGTVWLNTYRTLAFNSPFGGYKSSGIGRVNGTEAVNHYLQTKSVWCELGDEVRDPFAFKA</sequence>
<proteinExistence type="inferred from homology"/>
<feature type="domain" description="Aldehyde dehydrogenase" evidence="4">
    <location>
        <begin position="30"/>
        <end position="488"/>
    </location>
</feature>
<reference evidence="6" key="1">
    <citation type="journal article" date="2019" name="Int. J. Syst. Evol. Microbiol.">
        <title>The Global Catalogue of Microorganisms (GCM) 10K type strain sequencing project: providing services to taxonomists for standard genome sequencing and annotation.</title>
        <authorList>
            <consortium name="The Broad Institute Genomics Platform"/>
            <consortium name="The Broad Institute Genome Sequencing Center for Infectious Disease"/>
            <person name="Wu L."/>
            <person name="Ma J."/>
        </authorList>
    </citation>
    <scope>NUCLEOTIDE SEQUENCE [LARGE SCALE GENOMIC DNA]</scope>
    <source>
        <strain evidence="6">KCTC 23314</strain>
    </source>
</reference>
<dbReference type="InterPro" id="IPR016161">
    <property type="entry name" value="Ald_DH/histidinol_DH"/>
</dbReference>
<dbReference type="InterPro" id="IPR016163">
    <property type="entry name" value="Ald_DH_C"/>
</dbReference>
<dbReference type="InterPro" id="IPR016162">
    <property type="entry name" value="Ald_DH_N"/>
</dbReference>
<dbReference type="InterPro" id="IPR029510">
    <property type="entry name" value="Ald_DH_CS_GLU"/>
</dbReference>
<keyword evidence="6" id="KW-1185">Reference proteome</keyword>
<dbReference type="Gene3D" id="3.40.605.10">
    <property type="entry name" value="Aldehyde Dehydrogenase, Chain A, domain 1"/>
    <property type="match status" value="1"/>
</dbReference>
<dbReference type="InterPro" id="IPR015590">
    <property type="entry name" value="Aldehyde_DH_dom"/>
</dbReference>
<comment type="similarity">
    <text evidence="3">Belongs to the aldehyde dehydrogenase family.</text>
</comment>
<dbReference type="Pfam" id="PF00171">
    <property type="entry name" value="Aldedh"/>
    <property type="match status" value="1"/>
</dbReference>
<dbReference type="EMBL" id="BMYK01000037">
    <property type="protein sequence ID" value="GHD02042.1"/>
    <property type="molecule type" value="Genomic_DNA"/>
</dbReference>
<name>A0ABQ3GEI5_9BURK</name>
<dbReference type="PANTHER" id="PTHR11699">
    <property type="entry name" value="ALDEHYDE DEHYDROGENASE-RELATED"/>
    <property type="match status" value="1"/>
</dbReference>
<keyword evidence="1 3" id="KW-0560">Oxidoreductase</keyword>
<organism evidence="5 6">
    <name type="scientific">Pseudorhodoferax aquiterrae</name>
    <dbReference type="NCBI Taxonomy" id="747304"/>
    <lineage>
        <taxon>Bacteria</taxon>
        <taxon>Pseudomonadati</taxon>
        <taxon>Pseudomonadota</taxon>
        <taxon>Betaproteobacteria</taxon>
        <taxon>Burkholderiales</taxon>
        <taxon>Comamonadaceae</taxon>
    </lineage>
</organism>
<feature type="active site" evidence="2">
    <location>
        <position position="261"/>
    </location>
</feature>
<dbReference type="Proteomes" id="UP000626210">
    <property type="component" value="Unassembled WGS sequence"/>
</dbReference>